<protein>
    <submittedName>
        <fullName evidence="8">Sigma-70 family RNA polymerase sigma factor</fullName>
    </submittedName>
</protein>
<dbReference type="Proteomes" id="UP000482155">
    <property type="component" value="Unassembled WGS sequence"/>
</dbReference>
<keyword evidence="5" id="KW-0804">Transcription</keyword>
<accession>A0A6B3SJR9</accession>
<evidence type="ECO:0000256" key="5">
    <source>
        <dbReference type="ARBA" id="ARBA00023163"/>
    </source>
</evidence>
<dbReference type="AlphaFoldDB" id="A0A6B3SJR9"/>
<dbReference type="GO" id="GO:0016987">
    <property type="term" value="F:sigma factor activity"/>
    <property type="evidence" value="ECO:0007669"/>
    <property type="project" value="UniProtKB-KW"/>
</dbReference>
<dbReference type="RefSeq" id="WP_163961770.1">
    <property type="nucleotide sequence ID" value="NZ_JAAIVB010000025.1"/>
</dbReference>
<dbReference type="InterPro" id="IPR036388">
    <property type="entry name" value="WH-like_DNA-bd_sf"/>
</dbReference>
<dbReference type="InterPro" id="IPR013324">
    <property type="entry name" value="RNA_pol_sigma_r3/r4-like"/>
</dbReference>
<evidence type="ECO:0000256" key="2">
    <source>
        <dbReference type="ARBA" id="ARBA00023015"/>
    </source>
</evidence>
<dbReference type="InterPro" id="IPR014284">
    <property type="entry name" value="RNA_pol_sigma-70_dom"/>
</dbReference>
<comment type="caution">
    <text evidence="8">The sequence shown here is derived from an EMBL/GenBank/DDBJ whole genome shotgun (WGS) entry which is preliminary data.</text>
</comment>
<dbReference type="InterPro" id="IPR007627">
    <property type="entry name" value="RNA_pol_sigma70_r2"/>
</dbReference>
<feature type="domain" description="RNA polymerase sigma-70 region 2" evidence="6">
    <location>
        <begin position="56"/>
        <end position="109"/>
    </location>
</feature>
<proteinExistence type="inferred from homology"/>
<dbReference type="SUPFAM" id="SSF88946">
    <property type="entry name" value="Sigma2 domain of RNA polymerase sigma factors"/>
    <property type="match status" value="1"/>
</dbReference>
<dbReference type="NCBIfam" id="TIGR02937">
    <property type="entry name" value="sigma70-ECF"/>
    <property type="match status" value="1"/>
</dbReference>
<dbReference type="InterPro" id="IPR013325">
    <property type="entry name" value="RNA_pol_sigma_r2"/>
</dbReference>
<dbReference type="CDD" id="cd06171">
    <property type="entry name" value="Sigma70_r4"/>
    <property type="match status" value="1"/>
</dbReference>
<feature type="domain" description="RNA polymerase sigma factor 70 region 4 type 2" evidence="7">
    <location>
        <begin position="137"/>
        <end position="189"/>
    </location>
</feature>
<reference evidence="8 9" key="1">
    <citation type="submission" date="2020-02" db="EMBL/GenBank/DDBJ databases">
        <authorList>
            <person name="Kim M.K."/>
        </authorList>
    </citation>
    <scope>NUCLEOTIDE SEQUENCE [LARGE SCALE GENOMIC DNA]</scope>
    <source>
        <strain evidence="8 9">17J57-3</strain>
    </source>
</reference>
<dbReference type="NCBIfam" id="NF009188">
    <property type="entry name" value="PRK12536.1"/>
    <property type="match status" value="1"/>
</dbReference>
<evidence type="ECO:0000259" key="7">
    <source>
        <dbReference type="Pfam" id="PF08281"/>
    </source>
</evidence>
<dbReference type="SUPFAM" id="SSF88659">
    <property type="entry name" value="Sigma3 and sigma4 domains of RNA polymerase sigma factors"/>
    <property type="match status" value="1"/>
</dbReference>
<gene>
    <name evidence="8" type="ORF">G3574_07885</name>
</gene>
<evidence type="ECO:0000256" key="1">
    <source>
        <dbReference type="ARBA" id="ARBA00010641"/>
    </source>
</evidence>
<dbReference type="Pfam" id="PF08281">
    <property type="entry name" value="Sigma70_r4_2"/>
    <property type="match status" value="1"/>
</dbReference>
<comment type="similarity">
    <text evidence="1">Belongs to the sigma-70 factor family. ECF subfamily.</text>
</comment>
<dbReference type="NCBIfam" id="NF009191">
    <property type="entry name" value="PRK12539.1"/>
    <property type="match status" value="1"/>
</dbReference>
<sequence>MACNHPDENNECKGVGVIASESRLRELFLRGLEGEAGPYQLFLKEISAHFRAYLRKRLTGLPDDIEDVLQETLLAVHNQRHTYDPGQPLTAWAYAIARYKMVDLLRRRGGHDALNVPLDDETELFAHSEQEAGEARRDVMKLLDQLPDRQRLPIQHLKLEGLSVSETARLTGMSESAVKVGIHRGLKALAALIRDQ</sequence>
<evidence type="ECO:0000256" key="4">
    <source>
        <dbReference type="ARBA" id="ARBA00023125"/>
    </source>
</evidence>
<evidence type="ECO:0000313" key="9">
    <source>
        <dbReference type="Proteomes" id="UP000482155"/>
    </source>
</evidence>
<dbReference type="GO" id="GO:0003677">
    <property type="term" value="F:DNA binding"/>
    <property type="evidence" value="ECO:0007669"/>
    <property type="project" value="UniProtKB-KW"/>
</dbReference>
<evidence type="ECO:0000256" key="3">
    <source>
        <dbReference type="ARBA" id="ARBA00023082"/>
    </source>
</evidence>
<keyword evidence="3" id="KW-0731">Sigma factor</keyword>
<organism evidence="8 9">
    <name type="scientific">Noviherbaspirillum galbum</name>
    <dbReference type="NCBI Taxonomy" id="2709383"/>
    <lineage>
        <taxon>Bacteria</taxon>
        <taxon>Pseudomonadati</taxon>
        <taxon>Pseudomonadota</taxon>
        <taxon>Betaproteobacteria</taxon>
        <taxon>Burkholderiales</taxon>
        <taxon>Oxalobacteraceae</taxon>
        <taxon>Noviherbaspirillum</taxon>
    </lineage>
</organism>
<dbReference type="Gene3D" id="1.10.10.10">
    <property type="entry name" value="Winged helix-like DNA-binding domain superfamily/Winged helix DNA-binding domain"/>
    <property type="match status" value="1"/>
</dbReference>
<keyword evidence="4" id="KW-0238">DNA-binding</keyword>
<keyword evidence="2" id="KW-0805">Transcription regulation</keyword>
<keyword evidence="9" id="KW-1185">Reference proteome</keyword>
<dbReference type="EMBL" id="JAAIVB010000025">
    <property type="protein sequence ID" value="NEX60993.1"/>
    <property type="molecule type" value="Genomic_DNA"/>
</dbReference>
<dbReference type="PANTHER" id="PTHR43133:SF58">
    <property type="entry name" value="ECF RNA POLYMERASE SIGMA FACTOR SIGD"/>
    <property type="match status" value="1"/>
</dbReference>
<dbReference type="Pfam" id="PF04542">
    <property type="entry name" value="Sigma70_r2"/>
    <property type="match status" value="1"/>
</dbReference>
<name>A0A6B3SJR9_9BURK</name>
<dbReference type="PANTHER" id="PTHR43133">
    <property type="entry name" value="RNA POLYMERASE ECF-TYPE SIGMA FACTO"/>
    <property type="match status" value="1"/>
</dbReference>
<dbReference type="Gene3D" id="1.10.1740.10">
    <property type="match status" value="1"/>
</dbReference>
<evidence type="ECO:0000313" key="8">
    <source>
        <dbReference type="EMBL" id="NEX60993.1"/>
    </source>
</evidence>
<dbReference type="InterPro" id="IPR039425">
    <property type="entry name" value="RNA_pol_sigma-70-like"/>
</dbReference>
<dbReference type="InterPro" id="IPR013249">
    <property type="entry name" value="RNA_pol_sigma70_r4_t2"/>
</dbReference>
<evidence type="ECO:0000259" key="6">
    <source>
        <dbReference type="Pfam" id="PF04542"/>
    </source>
</evidence>
<dbReference type="GO" id="GO:0006352">
    <property type="term" value="P:DNA-templated transcription initiation"/>
    <property type="evidence" value="ECO:0007669"/>
    <property type="project" value="InterPro"/>
</dbReference>